<feature type="region of interest" description="Disordered" evidence="1">
    <location>
        <begin position="576"/>
        <end position="630"/>
    </location>
</feature>
<feature type="region of interest" description="Disordered" evidence="1">
    <location>
        <begin position="718"/>
        <end position="868"/>
    </location>
</feature>
<feature type="compositionally biased region" description="Low complexity" evidence="1">
    <location>
        <begin position="454"/>
        <end position="471"/>
    </location>
</feature>
<feature type="compositionally biased region" description="Basic and acidic residues" evidence="1">
    <location>
        <begin position="261"/>
        <end position="274"/>
    </location>
</feature>
<feature type="compositionally biased region" description="Polar residues" evidence="1">
    <location>
        <begin position="1"/>
        <end position="13"/>
    </location>
</feature>
<feature type="compositionally biased region" description="Acidic residues" evidence="1">
    <location>
        <begin position="833"/>
        <end position="848"/>
    </location>
</feature>
<feature type="compositionally biased region" description="Basic and acidic residues" evidence="1">
    <location>
        <begin position="226"/>
        <end position="235"/>
    </location>
</feature>
<dbReference type="Proteomes" id="UP000799778">
    <property type="component" value="Unassembled WGS sequence"/>
</dbReference>
<dbReference type="SMART" id="SM00384">
    <property type="entry name" value="AT_hook"/>
    <property type="match status" value="2"/>
</dbReference>
<feature type="compositionally biased region" description="Polar residues" evidence="1">
    <location>
        <begin position="436"/>
        <end position="453"/>
    </location>
</feature>
<dbReference type="GeneID" id="54283855"/>
<gene>
    <name evidence="2" type="ORF">BU24DRAFT_416468</name>
</gene>
<feature type="compositionally biased region" description="Polar residues" evidence="1">
    <location>
        <begin position="650"/>
        <end position="662"/>
    </location>
</feature>
<feature type="compositionally biased region" description="Basic residues" evidence="1">
    <location>
        <begin position="756"/>
        <end position="768"/>
    </location>
</feature>
<keyword evidence="3" id="KW-1185">Reference proteome</keyword>
<feature type="compositionally biased region" description="Basic and acidic residues" evidence="1">
    <location>
        <begin position="597"/>
        <end position="618"/>
    </location>
</feature>
<evidence type="ECO:0000313" key="2">
    <source>
        <dbReference type="EMBL" id="KAF2020787.1"/>
    </source>
</evidence>
<feature type="compositionally biased region" description="Polar residues" evidence="1">
    <location>
        <begin position="247"/>
        <end position="260"/>
    </location>
</feature>
<feature type="region of interest" description="Disordered" evidence="1">
    <location>
        <begin position="890"/>
        <end position="930"/>
    </location>
</feature>
<feature type="region of interest" description="Disordered" evidence="1">
    <location>
        <begin position="648"/>
        <end position="700"/>
    </location>
</feature>
<proteinExistence type="predicted"/>
<organism evidence="2 3">
    <name type="scientific">Aaosphaeria arxii CBS 175.79</name>
    <dbReference type="NCBI Taxonomy" id="1450172"/>
    <lineage>
        <taxon>Eukaryota</taxon>
        <taxon>Fungi</taxon>
        <taxon>Dikarya</taxon>
        <taxon>Ascomycota</taxon>
        <taxon>Pezizomycotina</taxon>
        <taxon>Dothideomycetes</taxon>
        <taxon>Pleosporomycetidae</taxon>
        <taxon>Pleosporales</taxon>
        <taxon>Pleosporales incertae sedis</taxon>
        <taxon>Aaosphaeria</taxon>
    </lineage>
</organism>
<feature type="region of interest" description="Disordered" evidence="1">
    <location>
        <begin position="1"/>
        <end position="388"/>
    </location>
</feature>
<evidence type="ECO:0000256" key="1">
    <source>
        <dbReference type="SAM" id="MobiDB-lite"/>
    </source>
</evidence>
<dbReference type="GO" id="GO:0003677">
    <property type="term" value="F:DNA binding"/>
    <property type="evidence" value="ECO:0007669"/>
    <property type="project" value="InterPro"/>
</dbReference>
<feature type="compositionally biased region" description="Basic and acidic residues" evidence="1">
    <location>
        <begin position="902"/>
        <end position="914"/>
    </location>
</feature>
<evidence type="ECO:0000313" key="3">
    <source>
        <dbReference type="Proteomes" id="UP000799778"/>
    </source>
</evidence>
<dbReference type="InterPro" id="IPR017956">
    <property type="entry name" value="AT_hook_DNA-bd_motif"/>
</dbReference>
<feature type="compositionally biased region" description="Acidic residues" evidence="1">
    <location>
        <begin position="320"/>
        <end position="339"/>
    </location>
</feature>
<feature type="compositionally biased region" description="Polar residues" evidence="1">
    <location>
        <begin position="38"/>
        <end position="67"/>
    </location>
</feature>
<protein>
    <submittedName>
        <fullName evidence="2">Uncharacterized protein</fullName>
    </submittedName>
</protein>
<feature type="compositionally biased region" description="Polar residues" evidence="1">
    <location>
        <begin position="284"/>
        <end position="300"/>
    </location>
</feature>
<feature type="region of interest" description="Disordered" evidence="1">
    <location>
        <begin position="430"/>
        <end position="471"/>
    </location>
</feature>
<feature type="region of interest" description="Disordered" evidence="1">
    <location>
        <begin position="1024"/>
        <end position="1083"/>
    </location>
</feature>
<feature type="compositionally biased region" description="Acidic residues" evidence="1">
    <location>
        <begin position="216"/>
        <end position="225"/>
    </location>
</feature>
<feature type="compositionally biased region" description="Low complexity" evidence="1">
    <location>
        <begin position="1029"/>
        <end position="1044"/>
    </location>
</feature>
<reference evidence="2" key="1">
    <citation type="journal article" date="2020" name="Stud. Mycol.">
        <title>101 Dothideomycetes genomes: a test case for predicting lifestyles and emergence of pathogens.</title>
        <authorList>
            <person name="Haridas S."/>
            <person name="Albert R."/>
            <person name="Binder M."/>
            <person name="Bloem J."/>
            <person name="Labutti K."/>
            <person name="Salamov A."/>
            <person name="Andreopoulos B."/>
            <person name="Baker S."/>
            <person name="Barry K."/>
            <person name="Bills G."/>
            <person name="Bluhm B."/>
            <person name="Cannon C."/>
            <person name="Castanera R."/>
            <person name="Culley D."/>
            <person name="Daum C."/>
            <person name="Ezra D."/>
            <person name="Gonzalez J."/>
            <person name="Henrissat B."/>
            <person name="Kuo A."/>
            <person name="Liang C."/>
            <person name="Lipzen A."/>
            <person name="Lutzoni F."/>
            <person name="Magnuson J."/>
            <person name="Mondo S."/>
            <person name="Nolan M."/>
            <person name="Ohm R."/>
            <person name="Pangilinan J."/>
            <person name="Park H.-J."/>
            <person name="Ramirez L."/>
            <person name="Alfaro M."/>
            <person name="Sun H."/>
            <person name="Tritt A."/>
            <person name="Yoshinaga Y."/>
            <person name="Zwiers L.-H."/>
            <person name="Turgeon B."/>
            <person name="Goodwin S."/>
            <person name="Spatafora J."/>
            <person name="Crous P."/>
            <person name="Grigoriev I."/>
        </authorList>
    </citation>
    <scope>NUCLEOTIDE SEQUENCE</scope>
    <source>
        <strain evidence="2">CBS 175.79</strain>
    </source>
</reference>
<name>A0A6A5Y6Y3_9PLEO</name>
<accession>A0A6A5Y6Y3</accession>
<feature type="region of interest" description="Disordered" evidence="1">
    <location>
        <begin position="527"/>
        <end position="554"/>
    </location>
</feature>
<feature type="compositionally biased region" description="Low complexity" evidence="1">
    <location>
        <begin position="798"/>
        <end position="807"/>
    </location>
</feature>
<feature type="compositionally biased region" description="Basic residues" evidence="1">
    <location>
        <begin position="140"/>
        <end position="154"/>
    </location>
</feature>
<sequence length="1289" mass="141186">MSSDNMSDSNPGSSPDPLNASITESAIRRRITRPSRDPLTSSSPSKVNRSLNFIDQMQLSPSKSMVMNTGREGGASPWRIKVTVQAEPGSGSENSNLDSPSVKRFTRTTTTTVPLKDDDTSSPIKRRGRPRKSGSGPSAKPKRSGTPIKRRSPSKRGSSISAPDEDPFTAAMDIQPKRRRGRPRKSVQLEPENMTPDVEQTSIEDASPMENPIDDHQEENEEIISDDSREVRGSIDRVSPLLPHGTPTPSIQSLTGSSRASSEDSIDKPNEPPSRRRLVGRSVTIASGSITTPTANATSRNLRERRGTPHAKVAAISLDSSEDDEDSLDTPPDSDEENAVGDIQPIPSPSMEPSSQSAPGEEDDIDDRQNATVYAFEEGTTRLPDDTTILESEHFSMISVDSLRSNGSPVSPVNRSIVQTLDRQALQSAVVEQPQHDTSQQSVRAQRSSMASQLQADLSSTRSSSASLAPESVPVIKARREITPVMQTRSPSNPPAIVSAPYSPSEVQTPKIGRVVKAGVALQGVVDPERLTPSNQVSNQRTPNHTNPLDDLFRGFSEGTRRQLQAGLRLGEQLALESEDSQASQRLPPAMSSPVKAQERNSDAEHVRSEKQKQHESRLLTPEDQEDYNYSASPHVEDTQVQYPSLPDESVSSQLMSPTSASSEDEMSWRVDTPPTRTGGVDAYTTNAFHGPENVGSAHSVDDMEAHGLDTEDISDVWQEEASRSQHVPVETQSLEAEKEPSFVDLLVGEGQARPARAKLPKTWRRKSSSNFNYSDELEEPQPEPSATSPNAPEEHSNSSLANLSAAQDPAQSQSTRAVSRKRQFLEPPTSEGDSDNDNGSEASDDTDAGMFFQSNLPSVFNKKRSVELRRRKAEKLDLSLLLAEGESLIADSSPAAVTKTPGEKKKNPFKDTPPRFPQTLGSPAKGSPLRHEIRASDSEHSTMHTTSMLESTLPQSSPFHTIVDDSKVSVASDVRQLQNELQNAHTDSSVRHVREEADAHALAYESQYRTLEEIEEVTELSRTKNSTLLPSSPPAMAAHSSPLRKTREYSSLFGDSQFTPGEKRQRSLLGKRPVRGPLPQPEIAVTPPVEDAEQALPNSGGFFGLVSSLWGGRSAEAASVLHPIASQFDALPKVAPWTKTHFKTLDNIYNLHKKQATLFKPSPPSLHADTNKRLLEEFLSNSNLPFVGARYTCWGYEVTMTESLVTVCAVFMQLLSLQDIAEYEKTYGKNIEVVQRNSPQEPGPAFKEEDIVQRLATIIIGDDLRRDERRGKRVFKRGTLQVQWPSST</sequence>
<dbReference type="EMBL" id="ML978066">
    <property type="protein sequence ID" value="KAF2020787.1"/>
    <property type="molecule type" value="Genomic_DNA"/>
</dbReference>
<dbReference type="RefSeq" id="XP_033389126.1">
    <property type="nucleotide sequence ID" value="XM_033526458.1"/>
</dbReference>
<feature type="compositionally biased region" description="Polar residues" evidence="1">
    <location>
        <begin position="532"/>
        <end position="547"/>
    </location>
</feature>
<dbReference type="OrthoDB" id="3946221at2759"/>